<dbReference type="PANTHER" id="PTHR48258:SF6">
    <property type="entry name" value="LEUCINE-RICH REPEAT DOMAIN, L DOMAIN-CONTAINING PROTEIN"/>
    <property type="match status" value="1"/>
</dbReference>
<evidence type="ECO:0000313" key="2">
    <source>
        <dbReference type="EMBL" id="GEU75124.1"/>
    </source>
</evidence>
<organism evidence="2">
    <name type="scientific">Tanacetum cinerariifolium</name>
    <name type="common">Dalmatian daisy</name>
    <name type="synonym">Chrysanthemum cinerariifolium</name>
    <dbReference type="NCBI Taxonomy" id="118510"/>
    <lineage>
        <taxon>Eukaryota</taxon>
        <taxon>Viridiplantae</taxon>
        <taxon>Streptophyta</taxon>
        <taxon>Embryophyta</taxon>
        <taxon>Tracheophyta</taxon>
        <taxon>Spermatophyta</taxon>
        <taxon>Magnoliopsida</taxon>
        <taxon>eudicotyledons</taxon>
        <taxon>Gunneridae</taxon>
        <taxon>Pentapetalae</taxon>
        <taxon>asterids</taxon>
        <taxon>campanulids</taxon>
        <taxon>Asterales</taxon>
        <taxon>Asteraceae</taxon>
        <taxon>Asteroideae</taxon>
        <taxon>Anthemideae</taxon>
        <taxon>Anthemidinae</taxon>
        <taxon>Tanacetum</taxon>
    </lineage>
</organism>
<dbReference type="EMBL" id="BKCJ010007020">
    <property type="protein sequence ID" value="GEU75124.1"/>
    <property type="molecule type" value="Genomic_DNA"/>
</dbReference>
<gene>
    <name evidence="2" type="ORF">Tci_047102</name>
</gene>
<dbReference type="InterPro" id="IPR025312">
    <property type="entry name" value="DUF4216"/>
</dbReference>
<reference evidence="2" key="1">
    <citation type="journal article" date="2019" name="Sci. Rep.">
        <title>Draft genome of Tanacetum cinerariifolium, the natural source of mosquito coil.</title>
        <authorList>
            <person name="Yamashiro T."/>
            <person name="Shiraishi A."/>
            <person name="Satake H."/>
            <person name="Nakayama K."/>
        </authorList>
    </citation>
    <scope>NUCLEOTIDE SEQUENCE</scope>
</reference>
<sequence>MYYGQLEEIFDFAYISFKVVLFRVKWFDTSNEGRKVKRFVIRNNITLIWSCSESFKDQAYILATQVKQVFYLKDMARRPLHWKVIQYVNHKKYLNGDAIVVEDDHDVIHENISSDLVLSASLNNLDFATLNIDGQSTKVEAPPDIILVDDDDNFIDDQDDVPHDLADSDDEVLLNADDYDEAAPVVYSADEED</sequence>
<accession>A0A6L2MS00</accession>
<dbReference type="PANTHER" id="PTHR48258">
    <property type="entry name" value="DUF4218 DOMAIN-CONTAINING PROTEIN-RELATED"/>
    <property type="match status" value="1"/>
</dbReference>
<comment type="caution">
    <text evidence="2">The sequence shown here is derived from an EMBL/GenBank/DDBJ whole genome shotgun (WGS) entry which is preliminary data.</text>
</comment>
<dbReference type="AlphaFoldDB" id="A0A6L2MS00"/>
<evidence type="ECO:0000259" key="1">
    <source>
        <dbReference type="Pfam" id="PF13952"/>
    </source>
</evidence>
<dbReference type="Pfam" id="PF13952">
    <property type="entry name" value="DUF4216"/>
    <property type="match status" value="1"/>
</dbReference>
<name>A0A6L2MS00_TANCI</name>
<feature type="domain" description="DUF4216" evidence="1">
    <location>
        <begin position="12"/>
        <end position="85"/>
    </location>
</feature>
<protein>
    <recommendedName>
        <fullName evidence="1">DUF4216 domain-containing protein</fullName>
    </recommendedName>
</protein>
<proteinExistence type="predicted"/>